<organism evidence="3 4">
    <name type="scientific">Paenibacillus apiarius</name>
    <dbReference type="NCBI Taxonomy" id="46240"/>
    <lineage>
        <taxon>Bacteria</taxon>
        <taxon>Bacillati</taxon>
        <taxon>Bacillota</taxon>
        <taxon>Bacilli</taxon>
        <taxon>Bacillales</taxon>
        <taxon>Paenibacillaceae</taxon>
        <taxon>Paenibacillus</taxon>
    </lineage>
</organism>
<dbReference type="Pfam" id="PF02719">
    <property type="entry name" value="Polysacc_synt_2"/>
    <property type="match status" value="1"/>
</dbReference>
<gene>
    <name evidence="3" type="ORF">M5X09_18285</name>
</gene>
<dbReference type="InterPro" id="IPR051203">
    <property type="entry name" value="Polysaccharide_Synthase-Rel"/>
</dbReference>
<evidence type="ECO:0000256" key="1">
    <source>
        <dbReference type="ARBA" id="ARBA00007430"/>
    </source>
</evidence>
<proteinExistence type="inferred from homology"/>
<reference evidence="3 4" key="1">
    <citation type="submission" date="2022-05" db="EMBL/GenBank/DDBJ databases">
        <title>Genome Sequencing of Bee-Associated Microbes.</title>
        <authorList>
            <person name="Dunlap C."/>
        </authorList>
    </citation>
    <scope>NUCLEOTIDE SEQUENCE [LARGE SCALE GENOMIC DNA]</scope>
    <source>
        <strain evidence="3 4">NRRL NRS-1438</strain>
    </source>
</reference>
<sequence length="283" mass="31185">MMNKTILITGGTGSWGGELISQLLTYHQPQEIRIFSRNEALQVTMKQQLNDPRLTFIIGDIRDKQEITQACQGVDVVYHLAALKHVPLCENQPDTALKTNVIGTQHVIEAAIEQRVQKVIYVSTDKASNPSSTYGITKAIGEKLIIHANARDAHTRFVSVRSGNVLGSTGSVADVVVSRAGSNSIHGLLMLHKPMLLISHASGGARTGQILNAENFQQAGYAKMLLEAHLPDENFMESLFDVYQHREAYIGRMKSREAEEASAVNMIMALIKETVEKNSRHEA</sequence>
<feature type="domain" description="Polysaccharide biosynthesis protein CapD-like" evidence="2">
    <location>
        <begin position="6"/>
        <end position="174"/>
    </location>
</feature>
<comment type="caution">
    <text evidence="3">The sequence shown here is derived from an EMBL/GenBank/DDBJ whole genome shotgun (WGS) entry which is preliminary data.</text>
</comment>
<comment type="similarity">
    <text evidence="1">Belongs to the polysaccharide synthase family.</text>
</comment>
<protein>
    <submittedName>
        <fullName evidence="3">Polysaccharide biosynthesis protein</fullName>
    </submittedName>
</protein>
<keyword evidence="4" id="KW-1185">Reference proteome</keyword>
<dbReference type="InterPro" id="IPR003869">
    <property type="entry name" value="Polysac_CapD-like"/>
</dbReference>
<dbReference type="RefSeq" id="WP_268601593.1">
    <property type="nucleotide sequence ID" value="NZ_JAMDLV010000006.1"/>
</dbReference>
<dbReference type="PANTHER" id="PTHR43318">
    <property type="entry name" value="UDP-N-ACETYLGLUCOSAMINE 4,6-DEHYDRATASE"/>
    <property type="match status" value="1"/>
</dbReference>
<dbReference type="Proteomes" id="UP001207626">
    <property type="component" value="Unassembled WGS sequence"/>
</dbReference>
<dbReference type="PANTHER" id="PTHR43318:SF2">
    <property type="entry name" value="UDP-N-ACETYLGLUCOSAMINE 4,6-DEHYDRATASE (INVERTING)"/>
    <property type="match status" value="1"/>
</dbReference>
<evidence type="ECO:0000313" key="3">
    <source>
        <dbReference type="EMBL" id="MCY9521590.1"/>
    </source>
</evidence>
<dbReference type="EMBL" id="JAMDLW010000023">
    <property type="protein sequence ID" value="MCY9521590.1"/>
    <property type="molecule type" value="Genomic_DNA"/>
</dbReference>
<name>A0ABT4DW62_9BACL</name>
<dbReference type="SUPFAM" id="SSF51735">
    <property type="entry name" value="NAD(P)-binding Rossmann-fold domains"/>
    <property type="match status" value="1"/>
</dbReference>
<evidence type="ECO:0000259" key="2">
    <source>
        <dbReference type="Pfam" id="PF02719"/>
    </source>
</evidence>
<evidence type="ECO:0000313" key="4">
    <source>
        <dbReference type="Proteomes" id="UP001207626"/>
    </source>
</evidence>
<dbReference type="InterPro" id="IPR036291">
    <property type="entry name" value="NAD(P)-bd_dom_sf"/>
</dbReference>
<accession>A0ABT4DW62</accession>
<dbReference type="SUPFAM" id="SSF53756">
    <property type="entry name" value="UDP-Glycosyltransferase/glycogen phosphorylase"/>
    <property type="match status" value="1"/>
</dbReference>
<dbReference type="Gene3D" id="3.40.50.720">
    <property type="entry name" value="NAD(P)-binding Rossmann-like Domain"/>
    <property type="match status" value="1"/>
</dbReference>